<feature type="region of interest" description="Disordered" evidence="1">
    <location>
        <begin position="1"/>
        <end position="24"/>
    </location>
</feature>
<dbReference type="OrthoDB" id="336321at2759"/>
<proteinExistence type="predicted"/>
<evidence type="ECO:0000313" key="2">
    <source>
        <dbReference type="EMBL" id="KRT81405.1"/>
    </source>
</evidence>
<organism evidence="2 3">
    <name type="scientific">Oryctes borbonicus</name>
    <dbReference type="NCBI Taxonomy" id="1629725"/>
    <lineage>
        <taxon>Eukaryota</taxon>
        <taxon>Metazoa</taxon>
        <taxon>Ecdysozoa</taxon>
        <taxon>Arthropoda</taxon>
        <taxon>Hexapoda</taxon>
        <taxon>Insecta</taxon>
        <taxon>Pterygota</taxon>
        <taxon>Neoptera</taxon>
        <taxon>Endopterygota</taxon>
        <taxon>Coleoptera</taxon>
        <taxon>Polyphaga</taxon>
        <taxon>Scarabaeiformia</taxon>
        <taxon>Scarabaeidae</taxon>
        <taxon>Dynastinae</taxon>
        <taxon>Oryctes</taxon>
    </lineage>
</organism>
<keyword evidence="3" id="KW-1185">Reference proteome</keyword>
<evidence type="ECO:0000256" key="1">
    <source>
        <dbReference type="SAM" id="MobiDB-lite"/>
    </source>
</evidence>
<feature type="non-terminal residue" evidence="2">
    <location>
        <position position="101"/>
    </location>
</feature>
<comment type="caution">
    <text evidence="2">The sequence shown here is derived from an EMBL/GenBank/DDBJ whole genome shotgun (WGS) entry which is preliminary data.</text>
</comment>
<dbReference type="Proteomes" id="UP000051574">
    <property type="component" value="Unassembled WGS sequence"/>
</dbReference>
<gene>
    <name evidence="2" type="ORF">AMK59_6084</name>
</gene>
<accession>A0A0T6B2V7</accession>
<protein>
    <submittedName>
        <fullName evidence="2">Uncharacterized protein</fullName>
    </submittedName>
</protein>
<reference evidence="2 3" key="1">
    <citation type="submission" date="2015-09" db="EMBL/GenBank/DDBJ databases">
        <title>Draft genome of the scarab beetle Oryctes borbonicus.</title>
        <authorList>
            <person name="Meyer J.M."/>
            <person name="Markov G.V."/>
            <person name="Baskaran P."/>
            <person name="Herrmann M."/>
            <person name="Sommer R.J."/>
            <person name="Roedelsperger C."/>
        </authorList>
    </citation>
    <scope>NUCLEOTIDE SEQUENCE [LARGE SCALE GENOMIC DNA]</scope>
    <source>
        <strain evidence="2">OB123</strain>
        <tissue evidence="2">Whole animal</tissue>
    </source>
</reference>
<name>A0A0T6B2V7_9SCAR</name>
<dbReference type="EMBL" id="LJIG01016170">
    <property type="protein sequence ID" value="KRT81405.1"/>
    <property type="molecule type" value="Genomic_DNA"/>
</dbReference>
<sequence>MSLVPDYDITTSESSTDSETEFDDKIASVEKTQSKSDTTMVKLPTPGFISANNTENVLTTSVFKNPFVEAENAKQAVLEKHVKMVNANDNREFLNGKRICW</sequence>
<dbReference type="AlphaFoldDB" id="A0A0T6B2V7"/>
<evidence type="ECO:0000313" key="3">
    <source>
        <dbReference type="Proteomes" id="UP000051574"/>
    </source>
</evidence>